<dbReference type="InterPro" id="IPR010935">
    <property type="entry name" value="SMC_hinge"/>
</dbReference>
<reference evidence="5" key="3">
    <citation type="submission" date="2025-09" db="UniProtKB">
        <authorList>
            <consortium name="Ensembl"/>
        </authorList>
    </citation>
    <scope>IDENTIFICATION</scope>
</reference>
<dbReference type="Pfam" id="PF26198">
    <property type="entry name" value="Ig_SMCHD1_6th"/>
    <property type="match status" value="1"/>
</dbReference>
<reference evidence="5" key="1">
    <citation type="submission" date="2021-04" db="EMBL/GenBank/DDBJ databases">
        <authorList>
            <consortium name="Wellcome Sanger Institute Data Sharing"/>
        </authorList>
    </citation>
    <scope>NUCLEOTIDE SEQUENCE [LARGE SCALE GENOMIC DNA]</scope>
</reference>
<comment type="subcellular location">
    <subcellularLocation>
        <location evidence="1">Chromosome</location>
    </subcellularLocation>
</comment>
<dbReference type="InterPro" id="IPR036890">
    <property type="entry name" value="HATPase_C_sf"/>
</dbReference>
<dbReference type="InterPro" id="IPR058616">
    <property type="entry name" value="Ig_SMCHD1_8th"/>
</dbReference>
<dbReference type="SUPFAM" id="SSF55874">
    <property type="entry name" value="ATPase domain of HSP90 chaperone/DNA topoisomerase II/histidine kinase"/>
    <property type="match status" value="1"/>
</dbReference>
<accession>A0A671V0H6</accession>
<keyword evidence="6" id="KW-1185">Reference proteome</keyword>
<dbReference type="InterPro" id="IPR058613">
    <property type="entry name" value="Ig_SMCHD1_4th"/>
</dbReference>
<dbReference type="InterPro" id="IPR058611">
    <property type="entry name" value="Ig_SMCHD1_1st"/>
</dbReference>
<evidence type="ECO:0000256" key="1">
    <source>
        <dbReference type="ARBA" id="ARBA00004286"/>
    </source>
</evidence>
<evidence type="ECO:0000256" key="3">
    <source>
        <dbReference type="SAM" id="MobiDB-lite"/>
    </source>
</evidence>
<organism evidence="5 6">
    <name type="scientific">Sparus aurata</name>
    <name type="common">Gilthead sea bream</name>
    <dbReference type="NCBI Taxonomy" id="8175"/>
    <lineage>
        <taxon>Eukaryota</taxon>
        <taxon>Metazoa</taxon>
        <taxon>Chordata</taxon>
        <taxon>Craniata</taxon>
        <taxon>Vertebrata</taxon>
        <taxon>Euteleostomi</taxon>
        <taxon>Actinopterygii</taxon>
        <taxon>Neopterygii</taxon>
        <taxon>Teleostei</taxon>
        <taxon>Neoteleostei</taxon>
        <taxon>Acanthomorphata</taxon>
        <taxon>Eupercaria</taxon>
        <taxon>Spariformes</taxon>
        <taxon>Sparidae</taxon>
        <taxon>Sparus</taxon>
    </lineage>
</organism>
<dbReference type="Pfam" id="PF26199">
    <property type="entry name" value="Ig_SMCHD1_8th"/>
    <property type="match status" value="1"/>
</dbReference>
<evidence type="ECO:0000256" key="2">
    <source>
        <dbReference type="ARBA" id="ARBA00022454"/>
    </source>
</evidence>
<dbReference type="Pfam" id="PF26196">
    <property type="entry name" value="Ig_SMCHD1_4th"/>
    <property type="match status" value="1"/>
</dbReference>
<dbReference type="GO" id="GO:0005694">
    <property type="term" value="C:chromosome"/>
    <property type="evidence" value="ECO:0007669"/>
    <property type="project" value="UniProtKB-SubCell"/>
</dbReference>
<feature type="region of interest" description="Disordered" evidence="3">
    <location>
        <begin position="1685"/>
        <end position="1737"/>
    </location>
</feature>
<reference evidence="5" key="2">
    <citation type="submission" date="2025-08" db="UniProtKB">
        <authorList>
            <consortium name="Ensembl"/>
        </authorList>
    </citation>
    <scope>IDENTIFICATION</scope>
</reference>
<dbReference type="Pfam" id="PF22899">
    <property type="entry name" value="SMCHD1_S5"/>
    <property type="match status" value="1"/>
</dbReference>
<dbReference type="GO" id="GO:0051276">
    <property type="term" value="P:chromosome organization"/>
    <property type="evidence" value="ECO:0007669"/>
    <property type="project" value="InterPro"/>
</dbReference>
<feature type="compositionally biased region" description="Basic and acidic residues" evidence="3">
    <location>
        <begin position="1686"/>
        <end position="1704"/>
    </location>
</feature>
<evidence type="ECO:0000313" key="6">
    <source>
        <dbReference type="Proteomes" id="UP000472265"/>
    </source>
</evidence>
<dbReference type="Ensembl" id="ENSSAUT00010020791.1">
    <property type="protein sequence ID" value="ENSSAUP00010019653.1"/>
    <property type="gene ID" value="ENSSAUG00010007948.1"/>
</dbReference>
<gene>
    <name evidence="5" type="primary">SMCHD1</name>
    <name evidence="5" type="synonym">smchd1</name>
</gene>
<protein>
    <submittedName>
        <fullName evidence="5">Structural maintenance of chromosomes flexible hinge domain containing 1</fullName>
    </submittedName>
</protein>
<dbReference type="OMA" id="PIECFNR"/>
<feature type="domain" description="SMC hinge" evidence="4">
    <location>
        <begin position="1482"/>
        <end position="1602"/>
    </location>
</feature>
<keyword evidence="2" id="KW-0158">Chromosome</keyword>
<dbReference type="InterPro" id="IPR055109">
    <property type="entry name" value="SMCHD1_S5"/>
</dbReference>
<dbReference type="SUPFAM" id="SSF75553">
    <property type="entry name" value="Smc hinge domain"/>
    <property type="match status" value="1"/>
</dbReference>
<dbReference type="Pfam" id="PF13589">
    <property type="entry name" value="HATPase_c_3"/>
    <property type="match status" value="1"/>
</dbReference>
<dbReference type="PANTHER" id="PTHR22640:SF2">
    <property type="entry name" value="STRUCTURAL MAINTENANCE OF CHROMOSOMES FLEXIBLE HINGE DOMAIN-CONTAINING PROTEIN 1"/>
    <property type="match status" value="1"/>
</dbReference>
<sequence length="1737" mass="195220">MLQEFEIDQQEPFVLVTTDRTDLQDESTLHLLQNEDQAPSVATKECIKFTPHYDTVVKSGMYEYYASQGQNPLPYTLAELIDNALSATAKNTGMRTIELRMLFDETIGKPAVIVLDNGCGMTSEQLKNWAVFRLSKFNRKNVKFASEQEGYVRPDPVPRSLNSDISYFGVGGKQAVFYVGHSVRMISKPAGSPNVHELILSEEEFKRKERNKEEVYNGIITNRMPGNSSHVKNDDERFLHALIAEESGKASFTAVVITDIQPNHVTFLKDDFEVWTRQLAHIYHYYIHGVNGNDLSSHPANSNDLPKIDIQITLREKPPRCPRVINIREVEDDMQSLYINTAADRFEFMAEQDGGTVEGIIRYHPFLYYKETYPEDPSDDDDDDTECGAQSQARERKPIFECFWNGRLIPNTKVSDFYWCTWNKDPKLPEECYRRLSGVLFTDDRFKVSNNKLTFMDLEQRLKQKETLFTRIVKGQKQRGIEKEFKQWLQSCHEKLDKQIQFLGYKGTITRTDVAKKKMQQPWGTFSSIQWDGKKYKAGQFPIVYGKVVQFLLFGSYKGDVFATGGEVEVALEPQALYEKTKTMLISKIDQTATDKAIKKHIDSDQTGLNRPSNVVVNCICFSFVGVKGDQELKSFTAQHSKWGFWFKKIDCLTDLGKYTMTLNTMLSEGNLTVLGGRSLPSYTLNFTIKEGDAERFVIGPVSSPLVVGVPFNIPLMIKDGYDHPAKPPDLTPVLQCSGLDLSYEKVDSSGTTLTIRGVKARGKQAKVRTLSPLSEDTTELKLRLCFSGKPHSLHVPRKDNPVTAMNGDPVKFNVEVHDEAGNITANPKQIVRCQVKTLFGPLTIMCSSTGAGHLVTNPINVKLIKGEPQKLNVQFDMPNQKNVVSVMRELEVLPSTRVSSMELCSRDDGNLKLKNKERIEWPAGGMLENLFYKLYDEAGRVVPITAEIASKIKVNWTAKVYAEDLIRGKLPDIQVPTQVKEERFYQVSYQDQSVSISFTIVPHPDEPAQLKATLPENSVNLGETLDGNISEYKPSHQKDLFCGCCCTLDDSVFLLYSLGSYSLMNLCVCLQESSGSVVVTGVRFQSGTPGPKELCFTYKSYVARVIVEVSPGVPAHKLTDKVLNDHGIATPFLVQLCDEWGNPSPDQRVVVGLRCSPPTLKSRVVLLFPCCSTRGYYQLIFQGLFNKKCISSPSVNLTVIPDPNKPVSLSVEYDTSAKFPAGGKFPVTEMIFFFLPYRDKEIPQQVGKYTIKFSLQVDKIKVLSSNQIPINVEANQPVKLGPDSQPPTPVVSYSESIAGRTLVENMTLNIMDSYGNPTGGNLDGKVNVSIKNLSGENKPLPLFEGKTSSCQLSLKGGKLHIPRLTVMEKSPGEDGSSYTLVFKPEGFTLSTPLEPYELLFHFYNDVENQQKMSELTKKKDELTATVGAYKNIFSTYNRLLQMLTSKIIFVCIISPCKMCPQCVLGCSHLYLKLPPCDWSTTLVGHLAFVQDDTAARVISWHIYGDMDCVITRTTEAAKRIYDSTNGRQQVMPLDTMFKGSVDRPLPHIRNGRKLFEPPGNPVHARQLLMFPQDHDSCNNVFRSLLGETILIDDLDSGNSYRKAVVQNNIPCPTILTRQGERISSRGKFGGANNKAPAMLRYMFGAPYPQQYYTLQDQIGDLSHSHDLQLVVERSDCLQQIQSPEMLKKQQDMDEKAKQLEEINRQSSTPMRQLKRAPDSAGEPSGITAKRTRQRSK</sequence>
<dbReference type="Proteomes" id="UP000472265">
    <property type="component" value="Chromosome 19"/>
</dbReference>
<dbReference type="InterPro" id="IPR038892">
    <property type="entry name" value="SMCHD1"/>
</dbReference>
<dbReference type="PANTHER" id="PTHR22640">
    <property type="entry name" value="STRUCTURAL MAINTENANCE OF CHROMOSOMES FLEXIBLE HINGE DOMAIN-CONTAINING PROTEIN 1"/>
    <property type="match status" value="1"/>
</dbReference>
<dbReference type="InterPro" id="IPR058612">
    <property type="entry name" value="Ig_SMCHD1_2nd"/>
</dbReference>
<dbReference type="InterPro" id="IPR058614">
    <property type="entry name" value="Ig_SMCHD1_5th"/>
</dbReference>
<dbReference type="Pfam" id="PF26194">
    <property type="entry name" value="Ig_SMCHD1_1st"/>
    <property type="match status" value="1"/>
</dbReference>
<dbReference type="InParanoid" id="A0A671V0H6"/>
<dbReference type="Pfam" id="PF06470">
    <property type="entry name" value="SMC_hinge"/>
    <property type="match status" value="1"/>
</dbReference>
<dbReference type="GO" id="GO:0005524">
    <property type="term" value="F:ATP binding"/>
    <property type="evidence" value="ECO:0007669"/>
    <property type="project" value="InterPro"/>
</dbReference>
<dbReference type="Gene3D" id="3.30.565.10">
    <property type="entry name" value="Histidine kinase-like ATPase, C-terminal domain"/>
    <property type="match status" value="1"/>
</dbReference>
<dbReference type="InterPro" id="IPR036277">
    <property type="entry name" value="SMC_hinge_sf"/>
</dbReference>
<dbReference type="InterPro" id="IPR058615">
    <property type="entry name" value="Ig_SMCHD1_6th"/>
</dbReference>
<dbReference type="Pfam" id="PF26195">
    <property type="entry name" value="Ig_SMCHD1_2nd"/>
    <property type="match status" value="1"/>
</dbReference>
<dbReference type="GeneTree" id="ENSGT00390000006950"/>
<dbReference type="SMART" id="SM00968">
    <property type="entry name" value="SMC_hinge"/>
    <property type="match status" value="1"/>
</dbReference>
<dbReference type="Pfam" id="PF26197">
    <property type="entry name" value="Ig_SMCHD1_5th"/>
    <property type="match status" value="1"/>
</dbReference>
<name>A0A671V0H6_SPAAU</name>
<evidence type="ECO:0000313" key="5">
    <source>
        <dbReference type="Ensembl" id="ENSSAUP00010019653.1"/>
    </source>
</evidence>
<evidence type="ECO:0000259" key="4">
    <source>
        <dbReference type="SMART" id="SM00968"/>
    </source>
</evidence>
<dbReference type="GO" id="GO:0006302">
    <property type="term" value="P:double-strand break repair"/>
    <property type="evidence" value="ECO:0007669"/>
    <property type="project" value="InterPro"/>
</dbReference>
<proteinExistence type="predicted"/>